<evidence type="ECO:0000259" key="12">
    <source>
        <dbReference type="Pfam" id="PF02983"/>
    </source>
</evidence>
<dbReference type="AlphaFoldDB" id="A0A7X0D8B1"/>
<feature type="active site" description="Charge relay system" evidence="8">
    <location>
        <position position="254"/>
    </location>
</feature>
<keyword evidence="7 9" id="KW-1015">Disulfide bond</keyword>
<dbReference type="PIRSF" id="PIRSF001134">
    <property type="entry name" value="Streptogrisin"/>
    <property type="match status" value="1"/>
</dbReference>
<dbReference type="GO" id="GO:0004252">
    <property type="term" value="F:serine-type endopeptidase activity"/>
    <property type="evidence" value="ECO:0007669"/>
    <property type="project" value="InterPro"/>
</dbReference>
<dbReference type="GO" id="GO:0006508">
    <property type="term" value="P:proteolysis"/>
    <property type="evidence" value="ECO:0007669"/>
    <property type="project" value="UniProtKB-KW"/>
</dbReference>
<dbReference type="EMBL" id="JACHDS010000001">
    <property type="protein sequence ID" value="MBB6174576.1"/>
    <property type="molecule type" value="Genomic_DNA"/>
</dbReference>
<feature type="disulfide bond" evidence="9">
    <location>
        <begin position="326"/>
        <end position="353"/>
    </location>
</feature>
<evidence type="ECO:0000256" key="6">
    <source>
        <dbReference type="ARBA" id="ARBA00023145"/>
    </source>
</evidence>
<evidence type="ECO:0000313" key="13">
    <source>
        <dbReference type="EMBL" id="MBB6174576.1"/>
    </source>
</evidence>
<dbReference type="Proteomes" id="UP000546642">
    <property type="component" value="Unassembled WGS sequence"/>
</dbReference>
<keyword evidence="6" id="KW-0865">Zymogen</keyword>
<dbReference type="PRINTS" id="PR00861">
    <property type="entry name" value="ALYTICPTASE"/>
</dbReference>
<dbReference type="InterPro" id="IPR001316">
    <property type="entry name" value="Pept_S1A_streptogrisin"/>
</dbReference>
<keyword evidence="2" id="KW-0645">Protease</keyword>
<keyword evidence="14" id="KW-1185">Reference proteome</keyword>
<feature type="domain" description="Peptidase S1" evidence="11">
    <location>
        <begin position="217"/>
        <end position="369"/>
    </location>
</feature>
<dbReference type="RefSeq" id="WP_184078687.1">
    <property type="nucleotide sequence ID" value="NZ_JACHDS010000001.1"/>
</dbReference>
<sequence>MRQSPATLALGSALLALGLVVTAAPAAAADAPAPSIDPGQLDAMQRDLGLTRVGAVELVEAERQALRTGKELRAALGEDFGGAVFDAGARRLAVGVTDAAAADTVRAAGAEARVVTHGEGALDRAVDRLNGTVGDGYPGVTGWYPDLGRDALVVTVREGRTADAEQAVAAAGIDPGMVVVEASDATPRTFADIVGGDPYFINDARRCSIGFGVRGGFVTAGHCGNVGDTAASSVPAFLADSTGTFEGSMFPGKDMAFVGDTVDWRPTSRVRYHAQRVAGSQEAAVNSSVCRSGSTTGYRCGTVQARNVTVRYVEGTVYGLTQTTVCAERGDSGGPFITGDQAQGVLSGGTGNCNVGGISYFQPVNEILDTWNLQLVTG</sequence>
<dbReference type="InterPro" id="IPR001254">
    <property type="entry name" value="Trypsin_dom"/>
</dbReference>
<gene>
    <name evidence="13" type="ORF">HNR23_004636</name>
</gene>
<comment type="caution">
    <text evidence="13">The sequence shown here is derived from an EMBL/GenBank/DDBJ whole genome shotgun (WGS) entry which is preliminary data.</text>
</comment>
<feature type="domain" description="Peptidase S1A alpha-lytic prodomain" evidence="12">
    <location>
        <begin position="120"/>
        <end position="174"/>
    </location>
</feature>
<dbReference type="SUPFAM" id="SSF50494">
    <property type="entry name" value="Trypsin-like serine proteases"/>
    <property type="match status" value="1"/>
</dbReference>
<feature type="disulfide bond" evidence="9">
    <location>
        <begin position="207"/>
        <end position="223"/>
    </location>
</feature>
<proteinExistence type="inferred from homology"/>
<dbReference type="Pfam" id="PF00089">
    <property type="entry name" value="Trypsin"/>
    <property type="match status" value="1"/>
</dbReference>
<dbReference type="EC" id="3.4.21.-" evidence="13"/>
<feature type="active site" description="Charge relay system" evidence="8">
    <location>
        <position position="222"/>
    </location>
</feature>
<dbReference type="CDD" id="cd21112">
    <property type="entry name" value="alphaLP-like"/>
    <property type="match status" value="1"/>
</dbReference>
<feature type="active site" description="Charge relay system" evidence="8">
    <location>
        <position position="332"/>
    </location>
</feature>
<feature type="chain" id="PRO_5030832863" evidence="10">
    <location>
        <begin position="29"/>
        <end position="378"/>
    </location>
</feature>
<feature type="disulfide bond" evidence="9">
    <location>
        <begin position="290"/>
        <end position="300"/>
    </location>
</feature>
<keyword evidence="4 13" id="KW-0378">Hydrolase</keyword>
<dbReference type="Pfam" id="PF02983">
    <property type="entry name" value="Pro_Al_protease"/>
    <property type="match status" value="1"/>
</dbReference>
<reference evidence="13 14" key="1">
    <citation type="submission" date="2020-08" db="EMBL/GenBank/DDBJ databases">
        <title>Sequencing the genomes of 1000 actinobacteria strains.</title>
        <authorList>
            <person name="Klenk H.-P."/>
        </authorList>
    </citation>
    <scope>NUCLEOTIDE SEQUENCE [LARGE SCALE GENOMIC DNA]</scope>
    <source>
        <strain evidence="13 14">DSM 46659</strain>
    </source>
</reference>
<dbReference type="InterPro" id="IPR043504">
    <property type="entry name" value="Peptidase_S1_PA_chymotrypsin"/>
</dbReference>
<dbReference type="Gene3D" id="3.30.300.50">
    <property type="match status" value="2"/>
</dbReference>
<evidence type="ECO:0000256" key="9">
    <source>
        <dbReference type="PIRSR" id="PIRSR001134-2"/>
    </source>
</evidence>
<dbReference type="InterPro" id="IPR004236">
    <property type="entry name" value="Pept_S1_alpha_lytic"/>
</dbReference>
<evidence type="ECO:0000256" key="2">
    <source>
        <dbReference type="ARBA" id="ARBA00022670"/>
    </source>
</evidence>
<evidence type="ECO:0000259" key="11">
    <source>
        <dbReference type="Pfam" id="PF00089"/>
    </source>
</evidence>
<evidence type="ECO:0000256" key="7">
    <source>
        <dbReference type="ARBA" id="ARBA00023157"/>
    </source>
</evidence>
<keyword evidence="5" id="KW-0720">Serine protease</keyword>
<dbReference type="InterPro" id="IPR035070">
    <property type="entry name" value="Streptogrisin_prodomain"/>
</dbReference>
<feature type="signal peptide" evidence="10">
    <location>
        <begin position="1"/>
        <end position="28"/>
    </location>
</feature>
<protein>
    <submittedName>
        <fullName evidence="13">Streptogrisin C</fullName>
        <ecNumber evidence="13">3.4.21.-</ecNumber>
    </submittedName>
</protein>
<dbReference type="Gene3D" id="2.40.10.10">
    <property type="entry name" value="Trypsin-like serine proteases"/>
    <property type="match status" value="2"/>
</dbReference>
<evidence type="ECO:0000313" key="14">
    <source>
        <dbReference type="Proteomes" id="UP000546642"/>
    </source>
</evidence>
<evidence type="ECO:0000256" key="8">
    <source>
        <dbReference type="PIRSR" id="PIRSR001134-1"/>
    </source>
</evidence>
<evidence type="ECO:0000256" key="10">
    <source>
        <dbReference type="SAM" id="SignalP"/>
    </source>
</evidence>
<dbReference type="InterPro" id="IPR009003">
    <property type="entry name" value="Peptidase_S1_PA"/>
</dbReference>
<organism evidence="13 14">
    <name type="scientific">Nocardiopsis mwathae</name>
    <dbReference type="NCBI Taxonomy" id="1472723"/>
    <lineage>
        <taxon>Bacteria</taxon>
        <taxon>Bacillati</taxon>
        <taxon>Actinomycetota</taxon>
        <taxon>Actinomycetes</taxon>
        <taxon>Streptosporangiales</taxon>
        <taxon>Nocardiopsidaceae</taxon>
        <taxon>Nocardiopsis</taxon>
    </lineage>
</organism>
<dbReference type="GO" id="GO:0005576">
    <property type="term" value="C:extracellular region"/>
    <property type="evidence" value="ECO:0007669"/>
    <property type="project" value="InterPro"/>
</dbReference>
<accession>A0A7X0D8B1</accession>
<evidence type="ECO:0000256" key="4">
    <source>
        <dbReference type="ARBA" id="ARBA00022801"/>
    </source>
</evidence>
<evidence type="ECO:0000256" key="5">
    <source>
        <dbReference type="ARBA" id="ARBA00022825"/>
    </source>
</evidence>
<keyword evidence="3 10" id="KW-0732">Signal</keyword>
<name>A0A7X0D8B1_9ACTN</name>
<comment type="similarity">
    <text evidence="1">Belongs to the peptidase S1 family.</text>
</comment>
<evidence type="ECO:0000256" key="1">
    <source>
        <dbReference type="ARBA" id="ARBA00007664"/>
    </source>
</evidence>
<evidence type="ECO:0000256" key="3">
    <source>
        <dbReference type="ARBA" id="ARBA00022729"/>
    </source>
</evidence>